<dbReference type="EMBL" id="JH819085">
    <property type="protein sequence ID" value="EKC39366.1"/>
    <property type="molecule type" value="Genomic_DNA"/>
</dbReference>
<dbReference type="AlphaFoldDB" id="K1RWT2"/>
<dbReference type="PANTHER" id="PTHR11690">
    <property type="entry name" value="AMILORIDE-SENSITIVE SODIUM CHANNEL-RELATED"/>
    <property type="match status" value="1"/>
</dbReference>
<dbReference type="Gene3D" id="2.60.470.10">
    <property type="entry name" value="Acid-sensing ion channels like domains"/>
    <property type="match status" value="1"/>
</dbReference>
<dbReference type="Pfam" id="PF00858">
    <property type="entry name" value="ASC"/>
    <property type="match status" value="1"/>
</dbReference>
<reference evidence="12" key="1">
    <citation type="journal article" date="2012" name="Nature">
        <title>The oyster genome reveals stress adaptation and complexity of shell formation.</title>
        <authorList>
            <person name="Zhang G."/>
            <person name="Fang X."/>
            <person name="Guo X."/>
            <person name="Li L."/>
            <person name="Luo R."/>
            <person name="Xu F."/>
            <person name="Yang P."/>
            <person name="Zhang L."/>
            <person name="Wang X."/>
            <person name="Qi H."/>
            <person name="Xiong Z."/>
            <person name="Que H."/>
            <person name="Xie Y."/>
            <person name="Holland P.W."/>
            <person name="Paps J."/>
            <person name="Zhu Y."/>
            <person name="Wu F."/>
            <person name="Chen Y."/>
            <person name="Wang J."/>
            <person name="Peng C."/>
            <person name="Meng J."/>
            <person name="Yang L."/>
            <person name="Liu J."/>
            <person name="Wen B."/>
            <person name="Zhang N."/>
            <person name="Huang Z."/>
            <person name="Zhu Q."/>
            <person name="Feng Y."/>
            <person name="Mount A."/>
            <person name="Hedgecock D."/>
            <person name="Xu Z."/>
            <person name="Liu Y."/>
            <person name="Domazet-Loso T."/>
            <person name="Du Y."/>
            <person name="Sun X."/>
            <person name="Zhang S."/>
            <person name="Liu B."/>
            <person name="Cheng P."/>
            <person name="Jiang X."/>
            <person name="Li J."/>
            <person name="Fan D."/>
            <person name="Wang W."/>
            <person name="Fu W."/>
            <person name="Wang T."/>
            <person name="Wang B."/>
            <person name="Zhang J."/>
            <person name="Peng Z."/>
            <person name="Li Y."/>
            <person name="Li N."/>
            <person name="Wang J."/>
            <person name="Chen M."/>
            <person name="He Y."/>
            <person name="Tan F."/>
            <person name="Song X."/>
            <person name="Zheng Q."/>
            <person name="Huang R."/>
            <person name="Yang H."/>
            <person name="Du X."/>
            <person name="Chen L."/>
            <person name="Yang M."/>
            <person name="Gaffney P.M."/>
            <person name="Wang S."/>
            <person name="Luo L."/>
            <person name="She Z."/>
            <person name="Ming Y."/>
            <person name="Huang W."/>
            <person name="Zhang S."/>
            <person name="Huang B."/>
            <person name="Zhang Y."/>
            <person name="Qu T."/>
            <person name="Ni P."/>
            <person name="Miao G."/>
            <person name="Wang J."/>
            <person name="Wang Q."/>
            <person name="Steinberg C.E."/>
            <person name="Wang H."/>
            <person name="Li N."/>
            <person name="Qian L."/>
            <person name="Zhang G."/>
            <person name="Li Y."/>
            <person name="Yang H."/>
            <person name="Liu X."/>
            <person name="Wang J."/>
            <person name="Yin Y."/>
            <person name="Wang J."/>
        </authorList>
    </citation>
    <scope>NUCLEOTIDE SEQUENCE [LARGE SCALE GENOMIC DNA]</scope>
    <source>
        <strain evidence="12">05x7-T-G4-1.051#20</strain>
    </source>
</reference>
<dbReference type="GO" id="GO:0005886">
    <property type="term" value="C:plasma membrane"/>
    <property type="evidence" value="ECO:0007669"/>
    <property type="project" value="TreeGrafter"/>
</dbReference>
<evidence type="ECO:0000256" key="4">
    <source>
        <dbReference type="ARBA" id="ARBA00022692"/>
    </source>
</evidence>
<keyword evidence="2 11" id="KW-0813">Transport</keyword>
<evidence type="ECO:0000256" key="11">
    <source>
        <dbReference type="RuleBase" id="RU000679"/>
    </source>
</evidence>
<keyword evidence="7 11" id="KW-0406">Ion transport</keyword>
<evidence type="ECO:0000256" key="3">
    <source>
        <dbReference type="ARBA" id="ARBA00022461"/>
    </source>
</evidence>
<proteinExistence type="inferred from homology"/>
<dbReference type="GO" id="GO:0015280">
    <property type="term" value="F:ligand-gated sodium channel activity"/>
    <property type="evidence" value="ECO:0007669"/>
    <property type="project" value="TreeGrafter"/>
</dbReference>
<organism evidence="12">
    <name type="scientific">Magallana gigas</name>
    <name type="common">Pacific oyster</name>
    <name type="synonym">Crassostrea gigas</name>
    <dbReference type="NCBI Taxonomy" id="29159"/>
    <lineage>
        <taxon>Eukaryota</taxon>
        <taxon>Metazoa</taxon>
        <taxon>Spiralia</taxon>
        <taxon>Lophotrochozoa</taxon>
        <taxon>Mollusca</taxon>
        <taxon>Bivalvia</taxon>
        <taxon>Autobranchia</taxon>
        <taxon>Pteriomorphia</taxon>
        <taxon>Ostreida</taxon>
        <taxon>Ostreoidea</taxon>
        <taxon>Ostreidae</taxon>
        <taxon>Magallana</taxon>
    </lineage>
</organism>
<gene>
    <name evidence="12" type="ORF">CGI_10019006</name>
</gene>
<dbReference type="PRINTS" id="PR01078">
    <property type="entry name" value="AMINACHANNEL"/>
</dbReference>
<evidence type="ECO:0000256" key="1">
    <source>
        <dbReference type="ARBA" id="ARBA00004141"/>
    </source>
</evidence>
<dbReference type="PANTHER" id="PTHR11690:SF248">
    <property type="entry name" value="PICKPOCKET 17, ISOFORM A"/>
    <property type="match status" value="1"/>
</dbReference>
<dbReference type="InterPro" id="IPR001873">
    <property type="entry name" value="ENaC"/>
</dbReference>
<keyword evidence="5" id="KW-1133">Transmembrane helix</keyword>
<dbReference type="HOGENOM" id="CLU_1246426_0_0_1"/>
<keyword evidence="9 11" id="KW-0739">Sodium transport</keyword>
<accession>K1RWT2</accession>
<keyword evidence="6" id="KW-0915">Sodium</keyword>
<evidence type="ECO:0000256" key="9">
    <source>
        <dbReference type="ARBA" id="ARBA00023201"/>
    </source>
</evidence>
<evidence type="ECO:0000256" key="10">
    <source>
        <dbReference type="ARBA" id="ARBA00023303"/>
    </source>
</evidence>
<evidence type="ECO:0000256" key="8">
    <source>
        <dbReference type="ARBA" id="ARBA00023136"/>
    </source>
</evidence>
<protein>
    <submittedName>
        <fullName evidence="12">FMRFamide-activated amiloride-sensitive sodium channel</fullName>
    </submittedName>
</protein>
<name>K1RWT2_MAGGI</name>
<evidence type="ECO:0000256" key="6">
    <source>
        <dbReference type="ARBA" id="ARBA00023053"/>
    </source>
</evidence>
<keyword evidence="4 11" id="KW-0812">Transmembrane</keyword>
<keyword evidence="3 11" id="KW-0894">Sodium channel</keyword>
<comment type="similarity">
    <text evidence="11">Belongs to the amiloride-sensitive sodium channel (TC 1.A.6) family.</text>
</comment>
<keyword evidence="8" id="KW-0472">Membrane</keyword>
<evidence type="ECO:0000256" key="5">
    <source>
        <dbReference type="ARBA" id="ARBA00022989"/>
    </source>
</evidence>
<evidence type="ECO:0000256" key="2">
    <source>
        <dbReference type="ARBA" id="ARBA00022448"/>
    </source>
</evidence>
<evidence type="ECO:0000313" key="12">
    <source>
        <dbReference type="EMBL" id="EKC39366.1"/>
    </source>
</evidence>
<keyword evidence="10 11" id="KW-0407">Ion channel</keyword>
<sequence length="222" mass="24732">MFDTPVGNFTLFQSLDFGNCYTLESNLFIARRPGPMNGLQMILQVEKFEQEENFLDGSGVRLVIHEPGTLPFPEEEGFTLSPGYETSIGMKMVALSRSKPPYGNCSEGESFYQTYGVHYTMSGFRFLSDIGGTLGLFLGASILSFVELVQLMIIRRQLQDVKQGSEETVEEFADIVLEMTTDGYPDTPGDYRQTVAIDASVRGCYNKQATMDKNPFTLDLAT</sequence>
<evidence type="ECO:0000256" key="7">
    <source>
        <dbReference type="ARBA" id="ARBA00023065"/>
    </source>
</evidence>
<comment type="subcellular location">
    <subcellularLocation>
        <location evidence="1">Membrane</location>
        <topology evidence="1">Multi-pass membrane protein</topology>
    </subcellularLocation>
</comment>
<dbReference type="InParanoid" id="K1RWT2"/>